<evidence type="ECO:0000313" key="4">
    <source>
        <dbReference type="Proteomes" id="UP000563898"/>
    </source>
</evidence>
<dbReference type="PANTHER" id="PTHR42760">
    <property type="entry name" value="SHORT-CHAIN DEHYDROGENASES/REDUCTASES FAMILY MEMBER"/>
    <property type="match status" value="1"/>
</dbReference>
<accession>A0A846WIG8</accession>
<dbReference type="RefSeq" id="WP_006373108.1">
    <property type="nucleotide sequence ID" value="NZ_CP085887.1"/>
</dbReference>
<dbReference type="PRINTS" id="PR00081">
    <property type="entry name" value="GDHRDH"/>
</dbReference>
<dbReference type="FunFam" id="3.40.50.720:FF:000084">
    <property type="entry name" value="Short-chain dehydrogenase reductase"/>
    <property type="match status" value="1"/>
</dbReference>
<organism evidence="3 4">
    <name type="scientific">Gordonia polyisoprenivorans</name>
    <dbReference type="NCBI Taxonomy" id="84595"/>
    <lineage>
        <taxon>Bacteria</taxon>
        <taxon>Bacillati</taxon>
        <taxon>Actinomycetota</taxon>
        <taxon>Actinomycetes</taxon>
        <taxon>Mycobacteriales</taxon>
        <taxon>Gordoniaceae</taxon>
        <taxon>Gordonia</taxon>
    </lineage>
</organism>
<dbReference type="InterPro" id="IPR036291">
    <property type="entry name" value="NAD(P)-bd_dom_sf"/>
</dbReference>
<reference evidence="3 4" key="1">
    <citation type="submission" date="2020-04" db="EMBL/GenBank/DDBJ databases">
        <title>MicrobeNet Type strains.</title>
        <authorList>
            <person name="Nicholson A.C."/>
        </authorList>
    </citation>
    <scope>NUCLEOTIDE SEQUENCE [LARGE SCALE GENOMIC DNA]</scope>
    <source>
        <strain evidence="3 4">ATCC BAA-14</strain>
    </source>
</reference>
<dbReference type="Gene3D" id="3.40.50.720">
    <property type="entry name" value="NAD(P)-binding Rossmann-like Domain"/>
    <property type="match status" value="1"/>
</dbReference>
<dbReference type="Pfam" id="PF13561">
    <property type="entry name" value="adh_short_C2"/>
    <property type="match status" value="1"/>
</dbReference>
<sequence>MSRLADKVAVITGTSPNIGGTLAAGLAAEGARVVCTDLSGDVAEACAAGIRAAGGEAIAVAGDVTDPDHANEAISRALSQWGRVDILVNNAVFFRQQGLLSMPYDVYRAQLDVILGGAFLFTRAAATAMIERGEGGSVINVLSTAAFQGQPGNIGYSTAKSGLLNFTRSVAMELAEFNIRVNGFAPTATAPTNPAAIAQMEELVTRPQEYQMDFSAQIPMSRLPAPQDYVGAVVFLASDEASMVTGTSITVDGGAGAKYWPWIPHRA</sequence>
<evidence type="ECO:0000256" key="2">
    <source>
        <dbReference type="ARBA" id="ARBA00023002"/>
    </source>
</evidence>
<dbReference type="GO" id="GO:0016616">
    <property type="term" value="F:oxidoreductase activity, acting on the CH-OH group of donors, NAD or NADP as acceptor"/>
    <property type="evidence" value="ECO:0007669"/>
    <property type="project" value="TreeGrafter"/>
</dbReference>
<dbReference type="EMBL" id="JAAXPC010000003">
    <property type="protein sequence ID" value="NKY01464.1"/>
    <property type="molecule type" value="Genomic_DNA"/>
</dbReference>
<dbReference type="PRINTS" id="PR00080">
    <property type="entry name" value="SDRFAMILY"/>
</dbReference>
<dbReference type="AlphaFoldDB" id="A0A846WIG8"/>
<dbReference type="InterPro" id="IPR020904">
    <property type="entry name" value="Sc_DH/Rdtase_CS"/>
</dbReference>
<dbReference type="InterPro" id="IPR002347">
    <property type="entry name" value="SDR_fam"/>
</dbReference>
<evidence type="ECO:0000256" key="1">
    <source>
        <dbReference type="ARBA" id="ARBA00006484"/>
    </source>
</evidence>
<name>A0A846WIG8_9ACTN</name>
<gene>
    <name evidence="3" type="ORF">HGA05_07760</name>
</gene>
<dbReference type="SUPFAM" id="SSF51735">
    <property type="entry name" value="NAD(P)-binding Rossmann-fold domains"/>
    <property type="match status" value="1"/>
</dbReference>
<proteinExistence type="inferred from homology"/>
<dbReference type="PROSITE" id="PS00061">
    <property type="entry name" value="ADH_SHORT"/>
    <property type="match status" value="1"/>
</dbReference>
<evidence type="ECO:0000313" key="3">
    <source>
        <dbReference type="EMBL" id="NKY01464.1"/>
    </source>
</evidence>
<keyword evidence="2" id="KW-0560">Oxidoreductase</keyword>
<comment type="similarity">
    <text evidence="1">Belongs to the short-chain dehydrogenases/reductases (SDR) family.</text>
</comment>
<protein>
    <submittedName>
        <fullName evidence="3">SDR family oxidoreductase</fullName>
    </submittedName>
</protein>
<dbReference type="Proteomes" id="UP000563898">
    <property type="component" value="Unassembled WGS sequence"/>
</dbReference>
<comment type="caution">
    <text evidence="3">The sequence shown here is derived from an EMBL/GenBank/DDBJ whole genome shotgun (WGS) entry which is preliminary data.</text>
</comment>